<evidence type="ECO:0000313" key="2">
    <source>
        <dbReference type="EMBL" id="BFP44054.1"/>
    </source>
</evidence>
<gene>
    <name evidence="2" type="ORF">KCMC57_04220</name>
</gene>
<evidence type="ECO:0008006" key="3">
    <source>
        <dbReference type="Google" id="ProtNLM"/>
    </source>
</evidence>
<feature type="compositionally biased region" description="Basic and acidic residues" evidence="1">
    <location>
        <begin position="26"/>
        <end position="43"/>
    </location>
</feature>
<proteinExistence type="predicted"/>
<dbReference type="EMBL" id="AP035881">
    <property type="protein sequence ID" value="BFP44054.1"/>
    <property type="molecule type" value="Genomic_DNA"/>
</dbReference>
<accession>A0AB33JRX9</accession>
<dbReference type="AlphaFoldDB" id="A0AB33JRX9"/>
<sequence length="79" mass="8576">MVQLDGGDGQLVVVRHVRFFSESGFRCDEAPSGRRKGNQEEGRPSGSPGAHAKAGRLTRVWLKADPAVTRAILTTRQDS</sequence>
<organism evidence="2">
    <name type="scientific">Kitasatospora sp. CMC57</name>
    <dbReference type="NCBI Taxonomy" id="3231513"/>
    <lineage>
        <taxon>Bacteria</taxon>
        <taxon>Bacillati</taxon>
        <taxon>Actinomycetota</taxon>
        <taxon>Actinomycetes</taxon>
        <taxon>Kitasatosporales</taxon>
        <taxon>Streptomycetaceae</taxon>
        <taxon>Kitasatospora</taxon>
    </lineage>
</organism>
<reference evidence="2" key="1">
    <citation type="submission" date="2024-07" db="EMBL/GenBank/DDBJ databases">
        <title>Complete genome sequences of cellulolytic bacteria, Kitasatospora sp. CMC57 and Streptomyces sp. CMC78, isolated from Japanese agricultural soil.</title>
        <authorList>
            <person name="Hashimoto T."/>
            <person name="Ito M."/>
            <person name="Iwamoto M."/>
            <person name="Fukahori D."/>
            <person name="Shoda T."/>
            <person name="Sakoda M."/>
            <person name="Morohoshi T."/>
            <person name="Mitsuboshi M."/>
            <person name="Nishizawa T."/>
        </authorList>
    </citation>
    <scope>NUCLEOTIDE SEQUENCE</scope>
    <source>
        <strain evidence="2">CMC57</strain>
    </source>
</reference>
<name>A0AB33JRX9_9ACTN</name>
<feature type="region of interest" description="Disordered" evidence="1">
    <location>
        <begin position="26"/>
        <end position="58"/>
    </location>
</feature>
<evidence type="ECO:0000256" key="1">
    <source>
        <dbReference type="SAM" id="MobiDB-lite"/>
    </source>
</evidence>
<protein>
    <recommendedName>
        <fullName evidence="3">Transposase</fullName>
    </recommendedName>
</protein>